<name>F0YEI0_AURAN</name>
<dbReference type="PANTHER" id="PTHR47429">
    <property type="entry name" value="PROTEIN TWIN LOV 1"/>
    <property type="match status" value="1"/>
</dbReference>
<accession>F0YEI0</accession>
<dbReference type="InterPro" id="IPR035965">
    <property type="entry name" value="PAS-like_dom_sf"/>
</dbReference>
<evidence type="ECO:0000256" key="2">
    <source>
        <dbReference type="ARBA" id="ARBA00022643"/>
    </source>
</evidence>
<evidence type="ECO:0000313" key="5">
    <source>
        <dbReference type="EMBL" id="EGB06572.1"/>
    </source>
</evidence>
<keyword evidence="6" id="KW-1185">Reference proteome</keyword>
<dbReference type="GO" id="GO:0005634">
    <property type="term" value="C:nucleus"/>
    <property type="evidence" value="ECO:0007669"/>
    <property type="project" value="TreeGrafter"/>
</dbReference>
<keyword evidence="1" id="KW-0285">Flavoprotein</keyword>
<dbReference type="AlphaFoldDB" id="F0YEI0"/>
<dbReference type="eggNOG" id="ENOG502S3IW">
    <property type="taxonomic scope" value="Eukaryota"/>
</dbReference>
<gene>
    <name evidence="5" type="ORF">AURANDRAFT_28933</name>
</gene>
<dbReference type="Proteomes" id="UP000002729">
    <property type="component" value="Unassembled WGS sequence"/>
</dbReference>
<dbReference type="InParanoid" id="F0YEI0"/>
<proteinExistence type="predicted"/>
<dbReference type="GeneID" id="20220638"/>
<dbReference type="NCBIfam" id="TIGR00229">
    <property type="entry name" value="sensory_box"/>
    <property type="match status" value="1"/>
</dbReference>
<keyword evidence="3" id="KW-0157">Chromophore</keyword>
<evidence type="ECO:0000256" key="1">
    <source>
        <dbReference type="ARBA" id="ARBA00022630"/>
    </source>
</evidence>
<dbReference type="PANTHER" id="PTHR47429:SF2">
    <property type="entry name" value="PROTEIN TWIN LOV 1"/>
    <property type="match status" value="1"/>
</dbReference>
<dbReference type="CDD" id="cd00130">
    <property type="entry name" value="PAS"/>
    <property type="match status" value="1"/>
</dbReference>
<dbReference type="EMBL" id="GL833134">
    <property type="protein sequence ID" value="EGB06572.1"/>
    <property type="molecule type" value="Genomic_DNA"/>
</dbReference>
<evidence type="ECO:0000259" key="4">
    <source>
        <dbReference type="PROSITE" id="PS50112"/>
    </source>
</evidence>
<dbReference type="OrthoDB" id="39103at2759"/>
<dbReference type="KEGG" id="aaf:AURANDRAFT_28933"/>
<feature type="domain" description="PAS" evidence="4">
    <location>
        <begin position="1"/>
        <end position="67"/>
    </location>
</feature>
<organism evidence="6">
    <name type="scientific">Aureococcus anophagefferens</name>
    <name type="common">Harmful bloom alga</name>
    <dbReference type="NCBI Taxonomy" id="44056"/>
    <lineage>
        <taxon>Eukaryota</taxon>
        <taxon>Sar</taxon>
        <taxon>Stramenopiles</taxon>
        <taxon>Ochrophyta</taxon>
        <taxon>Pelagophyceae</taxon>
        <taxon>Pelagomonadales</taxon>
        <taxon>Pelagomonadaceae</taxon>
        <taxon>Aureococcus</taxon>
    </lineage>
</organism>
<dbReference type="Gene3D" id="3.30.450.20">
    <property type="entry name" value="PAS domain"/>
    <property type="match status" value="1"/>
</dbReference>
<protein>
    <recommendedName>
        <fullName evidence="4">PAS domain-containing protein</fullName>
    </recommendedName>
</protein>
<dbReference type="SUPFAM" id="SSF55785">
    <property type="entry name" value="PYP-like sensor domain (PAS domain)"/>
    <property type="match status" value="1"/>
</dbReference>
<dbReference type="PROSITE" id="PS50112">
    <property type="entry name" value="PAS"/>
    <property type="match status" value="1"/>
</dbReference>
<reference evidence="5 6" key="1">
    <citation type="journal article" date="2011" name="Proc. Natl. Acad. Sci. U.S.A.">
        <title>Niche of harmful alga Aureococcus anophagefferens revealed through ecogenomics.</title>
        <authorList>
            <person name="Gobler C.J."/>
            <person name="Berry D.L."/>
            <person name="Dyhrman S.T."/>
            <person name="Wilhelm S.W."/>
            <person name="Salamov A."/>
            <person name="Lobanov A.V."/>
            <person name="Zhang Y."/>
            <person name="Collier J.L."/>
            <person name="Wurch L.L."/>
            <person name="Kustka A.B."/>
            <person name="Dill B.D."/>
            <person name="Shah M."/>
            <person name="VerBerkmoes N.C."/>
            <person name="Kuo A."/>
            <person name="Terry A."/>
            <person name="Pangilinan J."/>
            <person name="Lindquist E.A."/>
            <person name="Lucas S."/>
            <person name="Paulsen I.T."/>
            <person name="Hattenrath-Lehmann T.K."/>
            <person name="Talmage S.C."/>
            <person name="Walker E.A."/>
            <person name="Koch F."/>
            <person name="Burson A.M."/>
            <person name="Marcoval M.A."/>
            <person name="Tang Y.Z."/>
            <person name="Lecleir G.R."/>
            <person name="Coyne K.J."/>
            <person name="Berg G.M."/>
            <person name="Bertrand E.M."/>
            <person name="Saito M.A."/>
            <person name="Gladyshev V.N."/>
            <person name="Grigoriev I.V."/>
        </authorList>
    </citation>
    <scope>NUCLEOTIDE SEQUENCE [LARGE SCALE GENOMIC DNA]</scope>
    <source>
        <strain evidence="6">CCMP 1984</strain>
    </source>
</reference>
<dbReference type="OMA" id="YAFDECV"/>
<feature type="non-terminal residue" evidence="5">
    <location>
        <position position="110"/>
    </location>
</feature>
<dbReference type="InterPro" id="IPR000014">
    <property type="entry name" value="PAS"/>
</dbReference>
<evidence type="ECO:0000313" key="6">
    <source>
        <dbReference type="Proteomes" id="UP000002729"/>
    </source>
</evidence>
<evidence type="ECO:0000256" key="3">
    <source>
        <dbReference type="ARBA" id="ARBA00022991"/>
    </source>
</evidence>
<keyword evidence="2" id="KW-0288">FMN</keyword>
<sequence length="110" mass="12320">MAETLQLCVAVSDMAAPGAPMVYVNGEFCRMTGYAFDECVGRNCRFLQGPETETDAVEILRESLAARKGAHVVIKNYRKNQEPFRNLLTMTPVYDGDGCYRFVIAVQFEL</sequence>
<dbReference type="RefSeq" id="XP_009038747.1">
    <property type="nucleotide sequence ID" value="XM_009040499.1"/>
</dbReference>
<dbReference type="Pfam" id="PF13426">
    <property type="entry name" value="PAS_9"/>
    <property type="match status" value="1"/>
</dbReference>